<dbReference type="InterPro" id="IPR004332">
    <property type="entry name" value="Transposase_MuDR"/>
</dbReference>
<gene>
    <name evidence="6" type="ORF">C5167_006155</name>
</gene>
<evidence type="ECO:0000256" key="4">
    <source>
        <dbReference type="PROSITE-ProRule" id="PRU00325"/>
    </source>
</evidence>
<dbReference type="SMART" id="SM00575">
    <property type="entry name" value="ZnF_PMZ"/>
    <property type="match status" value="1"/>
</dbReference>
<dbReference type="Pfam" id="PF04434">
    <property type="entry name" value="SWIM"/>
    <property type="match status" value="1"/>
</dbReference>
<dbReference type="OMA" id="WHWFLVE"/>
<evidence type="ECO:0000313" key="6">
    <source>
        <dbReference type="EMBL" id="RZC58855.1"/>
    </source>
</evidence>
<dbReference type="Pfam" id="PF10551">
    <property type="entry name" value="MULE"/>
    <property type="match status" value="1"/>
</dbReference>
<evidence type="ECO:0000256" key="2">
    <source>
        <dbReference type="ARBA" id="ARBA00022771"/>
    </source>
</evidence>
<dbReference type="Pfam" id="PF03108">
    <property type="entry name" value="DBD_Tnp_Mut"/>
    <property type="match status" value="1"/>
</dbReference>
<sequence length="603" mass="69424">MSEKFVHAVLNHGEHSSAFRVNTLITVDELKHFACLVALVIQMNNEDFYLNVDVIPKHTGCSSSSMSLSRSNSGCSSSSGATVRIVVDQYKMRTGYKILILKNDKTRFTAKCEENGCGWRIHFGPVNGDISRCGVGLRLKSPVVTTKLVKHLIADSIQGDPTLKPKQIMSLFKKTYGSNIKYHHARRGKEDVFEDQYGDDEKSYSDLNWYVKAIEQTNPDSFVKLEVDEETGRFKRIFICFGACKHSYRYLRPMIYLDATFLIGRFRGTLMAATCVNGNDGFYPYAFAIVLSENKDNWFWFLDNLQQVVDDRPIVFLSDRHEGLMQGIPRVFHGSYHSYCFYHIKCNLPIVKGDANYNVVIDLFYKAAYCYTAANFEEVLRVMHAIGCGHVANYLRTIPKEKWANAFFPVCRYAAHSSSIVESFNNWILEFKKLPAFSLLDAIRLKVMQMNSKRRVEGLENFNTRLTPVYEDLLNENINIGRTWTVVESMERLYEVRSPRTHSVDLLERTCTCHRWQVNGFPCAHACAVIQSTREDIYSFVEPYFTTEWYNRTYQEIILPIPNYDKPQYYDPSDMIIVPIPVPPPGRRENSVSRRLGRSKRGL</sequence>
<name>A0A4Y7JGS7_PAPSO</name>
<evidence type="ECO:0000259" key="5">
    <source>
        <dbReference type="PROSITE" id="PS50966"/>
    </source>
</evidence>
<feature type="domain" description="SWIM-type" evidence="5">
    <location>
        <begin position="494"/>
        <end position="534"/>
    </location>
</feature>
<dbReference type="InterPro" id="IPR007527">
    <property type="entry name" value="Znf_SWIM"/>
</dbReference>
<protein>
    <recommendedName>
        <fullName evidence="5">SWIM-type domain-containing protein</fullName>
    </recommendedName>
</protein>
<dbReference type="GO" id="GO:0008270">
    <property type="term" value="F:zinc ion binding"/>
    <property type="evidence" value="ECO:0007669"/>
    <property type="project" value="UniProtKB-KW"/>
</dbReference>
<keyword evidence="7" id="KW-1185">Reference proteome</keyword>
<proteinExistence type="predicted"/>
<dbReference type="AlphaFoldDB" id="A0A4Y7JGS7"/>
<dbReference type="EMBL" id="CM010718">
    <property type="protein sequence ID" value="RZC58855.1"/>
    <property type="molecule type" value="Genomic_DNA"/>
</dbReference>
<reference evidence="6 7" key="1">
    <citation type="journal article" date="2018" name="Science">
        <title>The opium poppy genome and morphinan production.</title>
        <authorList>
            <person name="Guo L."/>
            <person name="Winzer T."/>
            <person name="Yang X."/>
            <person name="Li Y."/>
            <person name="Ning Z."/>
            <person name="He Z."/>
            <person name="Teodor R."/>
            <person name="Lu Y."/>
            <person name="Bowser T.A."/>
            <person name="Graham I.A."/>
            <person name="Ye K."/>
        </authorList>
    </citation>
    <scope>NUCLEOTIDE SEQUENCE [LARGE SCALE GENOMIC DNA]</scope>
    <source>
        <strain evidence="7">cv. HN1</strain>
        <tissue evidence="6">Leaves</tissue>
    </source>
</reference>
<dbReference type="InterPro" id="IPR018289">
    <property type="entry name" value="MULE_transposase_dom"/>
</dbReference>
<dbReference type="STRING" id="3469.A0A4Y7JGS7"/>
<dbReference type="Gramene" id="RZC58855">
    <property type="protein sequence ID" value="RZC58855"/>
    <property type="gene ID" value="C5167_006155"/>
</dbReference>
<evidence type="ECO:0000256" key="3">
    <source>
        <dbReference type="ARBA" id="ARBA00022833"/>
    </source>
</evidence>
<dbReference type="Proteomes" id="UP000316621">
    <property type="component" value="Chromosome 4"/>
</dbReference>
<dbReference type="InterPro" id="IPR006564">
    <property type="entry name" value="Znf_PMZ"/>
</dbReference>
<keyword evidence="1" id="KW-0479">Metal-binding</keyword>
<keyword evidence="3" id="KW-0862">Zinc</keyword>
<evidence type="ECO:0000313" key="7">
    <source>
        <dbReference type="Proteomes" id="UP000316621"/>
    </source>
</evidence>
<dbReference type="PANTHER" id="PTHR31973:SF187">
    <property type="entry name" value="MUTATOR TRANSPOSASE MUDRA PROTEIN"/>
    <property type="match status" value="1"/>
</dbReference>
<evidence type="ECO:0000256" key="1">
    <source>
        <dbReference type="ARBA" id="ARBA00022723"/>
    </source>
</evidence>
<accession>A0A4Y7JGS7</accession>
<dbReference type="PROSITE" id="PS50966">
    <property type="entry name" value="ZF_SWIM"/>
    <property type="match status" value="1"/>
</dbReference>
<keyword evidence="2 4" id="KW-0863">Zinc-finger</keyword>
<dbReference type="PANTHER" id="PTHR31973">
    <property type="entry name" value="POLYPROTEIN, PUTATIVE-RELATED"/>
    <property type="match status" value="1"/>
</dbReference>
<organism evidence="6 7">
    <name type="scientific">Papaver somniferum</name>
    <name type="common">Opium poppy</name>
    <dbReference type="NCBI Taxonomy" id="3469"/>
    <lineage>
        <taxon>Eukaryota</taxon>
        <taxon>Viridiplantae</taxon>
        <taxon>Streptophyta</taxon>
        <taxon>Embryophyta</taxon>
        <taxon>Tracheophyta</taxon>
        <taxon>Spermatophyta</taxon>
        <taxon>Magnoliopsida</taxon>
        <taxon>Ranunculales</taxon>
        <taxon>Papaveraceae</taxon>
        <taxon>Papaveroideae</taxon>
        <taxon>Papaver</taxon>
    </lineage>
</organism>